<dbReference type="GO" id="GO:0071949">
    <property type="term" value="F:FAD binding"/>
    <property type="evidence" value="ECO:0007669"/>
    <property type="project" value="InterPro"/>
</dbReference>
<keyword evidence="5" id="KW-0503">Monooxygenase</keyword>
<dbReference type="OrthoDB" id="47494at2759"/>
<dbReference type="Gene3D" id="3.50.50.60">
    <property type="entry name" value="FAD/NAD(P)-binding domain"/>
    <property type="match status" value="1"/>
</dbReference>
<dbReference type="GO" id="GO:0004497">
    <property type="term" value="F:monooxygenase activity"/>
    <property type="evidence" value="ECO:0007669"/>
    <property type="project" value="UniProtKB-KW"/>
</dbReference>
<proteinExistence type="predicted"/>
<dbReference type="AlphaFoldDB" id="A0A8H3EVI6"/>
<dbReference type="PRINTS" id="PR00420">
    <property type="entry name" value="RNGMNOXGNASE"/>
</dbReference>
<evidence type="ECO:0000256" key="2">
    <source>
        <dbReference type="ARBA" id="ARBA00022630"/>
    </source>
</evidence>
<dbReference type="EMBL" id="CAJPDQ010000007">
    <property type="protein sequence ID" value="CAF9912498.1"/>
    <property type="molecule type" value="Genomic_DNA"/>
</dbReference>
<protein>
    <recommendedName>
        <fullName evidence="6">FAD-binding domain-containing protein</fullName>
    </recommendedName>
</protein>
<dbReference type="Pfam" id="PF13450">
    <property type="entry name" value="NAD_binding_8"/>
    <property type="match status" value="1"/>
</dbReference>
<accession>A0A8H3EVI6</accession>
<evidence type="ECO:0000256" key="5">
    <source>
        <dbReference type="ARBA" id="ARBA00023033"/>
    </source>
</evidence>
<dbReference type="InterPro" id="IPR036188">
    <property type="entry name" value="FAD/NAD-bd_sf"/>
</dbReference>
<evidence type="ECO:0000313" key="8">
    <source>
        <dbReference type="Proteomes" id="UP000664169"/>
    </source>
</evidence>
<name>A0A8H3EVI6_9LECA</name>
<dbReference type="Pfam" id="PF01494">
    <property type="entry name" value="FAD_binding_3"/>
    <property type="match status" value="1"/>
</dbReference>
<comment type="caution">
    <text evidence="7">The sequence shown here is derived from an EMBL/GenBank/DDBJ whole genome shotgun (WGS) entry which is preliminary data.</text>
</comment>
<keyword evidence="2" id="KW-0285">Flavoprotein</keyword>
<gene>
    <name evidence="7" type="ORF">GOMPHAMPRED_007675</name>
</gene>
<dbReference type="InterPro" id="IPR002938">
    <property type="entry name" value="FAD-bd"/>
</dbReference>
<evidence type="ECO:0000256" key="1">
    <source>
        <dbReference type="ARBA" id="ARBA00001974"/>
    </source>
</evidence>
<comment type="cofactor">
    <cofactor evidence="1">
        <name>FAD</name>
        <dbReference type="ChEBI" id="CHEBI:57692"/>
    </cofactor>
</comment>
<dbReference type="SUPFAM" id="SSF51905">
    <property type="entry name" value="FAD/NAD(P)-binding domain"/>
    <property type="match status" value="1"/>
</dbReference>
<feature type="domain" description="FAD-binding" evidence="6">
    <location>
        <begin position="122"/>
        <end position="340"/>
    </location>
</feature>
<keyword evidence="3" id="KW-0274">FAD</keyword>
<organism evidence="7 8">
    <name type="scientific">Gomphillus americanus</name>
    <dbReference type="NCBI Taxonomy" id="1940652"/>
    <lineage>
        <taxon>Eukaryota</taxon>
        <taxon>Fungi</taxon>
        <taxon>Dikarya</taxon>
        <taxon>Ascomycota</taxon>
        <taxon>Pezizomycotina</taxon>
        <taxon>Lecanoromycetes</taxon>
        <taxon>OSLEUM clade</taxon>
        <taxon>Ostropomycetidae</taxon>
        <taxon>Ostropales</taxon>
        <taxon>Graphidaceae</taxon>
        <taxon>Gomphilloideae</taxon>
        <taxon>Gomphillus</taxon>
    </lineage>
</organism>
<dbReference type="PANTHER" id="PTHR47178:SF6">
    <property type="entry name" value="FAD-BINDING DOMAIN-CONTAINING PROTEIN"/>
    <property type="match status" value="1"/>
</dbReference>
<evidence type="ECO:0000256" key="3">
    <source>
        <dbReference type="ARBA" id="ARBA00022827"/>
    </source>
</evidence>
<dbReference type="PANTHER" id="PTHR47178">
    <property type="entry name" value="MONOOXYGENASE, FAD-BINDING"/>
    <property type="match status" value="1"/>
</dbReference>
<sequence>MSTTQKPLHVLIVGAGLAGLTLAQALRKQGITYEVFERDASIDARSQGWAIALHRILPDFRASLPEDLGPVDGTSHLLPLDKPAQFSYYFDNKLVSLVTKDENFALVRANRKRLRRYLAQNIDINWDKNWTSIEEGPDSVTIHFSDGSSASGDILVGADGVHSKVRVHKLSGKDLLNTLPLSIIVGETSLPKEDYERIMSLGHSAYVATTSSGQSVFGALNSVDPDGAHANFYWMAMRPDPSLAKGELPWTQNATQSEQLAEALRRSNELDPKYTELLRLTPETGISTFPLVIRDIVIDDLPVSRLTLVGDAMHSMAPHRGEGGNTSMQDSLNLARTIGQIALAKDDKANMMELLKQHQEEVLARSRPIVLASRTAAVGAGGQVPDGHFETWQKELRGETKVY</sequence>
<evidence type="ECO:0000259" key="6">
    <source>
        <dbReference type="Pfam" id="PF01494"/>
    </source>
</evidence>
<keyword evidence="8" id="KW-1185">Reference proteome</keyword>
<evidence type="ECO:0000256" key="4">
    <source>
        <dbReference type="ARBA" id="ARBA00023002"/>
    </source>
</evidence>
<keyword evidence="4" id="KW-0560">Oxidoreductase</keyword>
<dbReference type="Proteomes" id="UP000664169">
    <property type="component" value="Unassembled WGS sequence"/>
</dbReference>
<reference evidence="7" key="1">
    <citation type="submission" date="2021-03" db="EMBL/GenBank/DDBJ databases">
        <authorList>
            <person name="Tagirdzhanova G."/>
        </authorList>
    </citation>
    <scope>NUCLEOTIDE SEQUENCE</scope>
</reference>
<evidence type="ECO:0000313" key="7">
    <source>
        <dbReference type="EMBL" id="CAF9912498.1"/>
    </source>
</evidence>